<comment type="caution">
    <text evidence="3">The sequence shown here is derived from an EMBL/GenBank/DDBJ whole genome shotgun (WGS) entry which is preliminary data.</text>
</comment>
<gene>
    <name evidence="3" type="ORF">EKD02_08750</name>
    <name evidence="2" type="ORF">FP507_06730</name>
</gene>
<protein>
    <submittedName>
        <fullName evidence="2">M48 family metallopeptidase</fullName>
    </submittedName>
    <submittedName>
        <fullName evidence="3">M48 family peptidase</fullName>
    </submittedName>
</protein>
<dbReference type="EMBL" id="VMRG01000001">
    <property type="protein sequence ID" value="KAA6232788.1"/>
    <property type="molecule type" value="Genomic_DNA"/>
</dbReference>
<evidence type="ECO:0000313" key="4">
    <source>
        <dbReference type="Proteomes" id="UP000279908"/>
    </source>
</evidence>
<evidence type="ECO:0000313" key="2">
    <source>
        <dbReference type="EMBL" id="KAA6232788.1"/>
    </source>
</evidence>
<dbReference type="Proteomes" id="UP000279908">
    <property type="component" value="Unassembled WGS sequence"/>
</dbReference>
<dbReference type="Pfam" id="PF01863">
    <property type="entry name" value="YgjP-like"/>
    <property type="match status" value="1"/>
</dbReference>
<proteinExistence type="predicted"/>
<dbReference type="InterPro" id="IPR053136">
    <property type="entry name" value="UTP_pyrophosphatase-like"/>
</dbReference>
<evidence type="ECO:0000313" key="5">
    <source>
        <dbReference type="Proteomes" id="UP000327458"/>
    </source>
</evidence>
<name>A0A432ATA3_CHLPH</name>
<dbReference type="PANTHER" id="PTHR30399:SF1">
    <property type="entry name" value="UTP PYROPHOSPHATASE"/>
    <property type="match status" value="1"/>
</dbReference>
<reference evidence="3 4" key="1">
    <citation type="submission" date="2018-12" db="EMBL/GenBank/DDBJ databases">
        <authorList>
            <person name="Lunina O.N."/>
            <person name="Grouzdev D.S."/>
            <person name="Gorlenko V.M."/>
            <person name="Savvichev A.S."/>
        </authorList>
    </citation>
    <scope>NUCLEOTIDE SEQUENCE [LARGE SCALE GENOMIC DNA]</scope>
    <source>
        <strain evidence="3 4">BrKhr-17</strain>
    </source>
</reference>
<organism evidence="3 4">
    <name type="scientific">Chlorobium phaeovibrioides</name>
    <dbReference type="NCBI Taxonomy" id="1094"/>
    <lineage>
        <taxon>Bacteria</taxon>
        <taxon>Pseudomonadati</taxon>
        <taxon>Chlorobiota</taxon>
        <taxon>Chlorobiia</taxon>
        <taxon>Chlorobiales</taxon>
        <taxon>Chlorobiaceae</taxon>
        <taxon>Chlorobium/Pelodictyon group</taxon>
        <taxon>Chlorobium</taxon>
    </lineage>
</organism>
<reference evidence="2 5" key="2">
    <citation type="submission" date="2019-07" db="EMBL/GenBank/DDBJ databases">
        <title>Draft genome Sequence of Chlorobium phaeovibrioides sp. strain PhvTcv-s14, from the Phylum Chlorobi.</title>
        <authorList>
            <person name="Babenko V."/>
            <person name="Boldyreva D."/>
            <person name="Kanygina A."/>
            <person name="Selezneva O."/>
            <person name="Akopiyan T."/>
            <person name="Lunina O."/>
        </authorList>
    </citation>
    <scope>NUCLEOTIDE SEQUENCE [LARGE SCALE GENOMIC DNA]</scope>
    <source>
        <strain evidence="2 5">GrTcv12</strain>
    </source>
</reference>
<dbReference type="InterPro" id="IPR002725">
    <property type="entry name" value="YgjP-like_metallopeptidase"/>
</dbReference>
<evidence type="ECO:0000259" key="1">
    <source>
        <dbReference type="Pfam" id="PF01863"/>
    </source>
</evidence>
<dbReference type="CDD" id="cd07344">
    <property type="entry name" value="M48_yhfN_like"/>
    <property type="match status" value="1"/>
</dbReference>
<dbReference type="Proteomes" id="UP000327458">
    <property type="component" value="Unassembled WGS sequence"/>
</dbReference>
<feature type="domain" description="YgjP-like metallopeptidase" evidence="1">
    <location>
        <begin position="15"/>
        <end position="225"/>
    </location>
</feature>
<dbReference type="RefSeq" id="WP_126341346.1">
    <property type="nucleotide sequence ID" value="NZ_RXYJ01000001.1"/>
</dbReference>
<dbReference type="PANTHER" id="PTHR30399">
    <property type="entry name" value="UNCHARACTERIZED PROTEIN YGJP"/>
    <property type="match status" value="1"/>
</dbReference>
<accession>A0A432ATA3</accession>
<sequence length="240" mass="27977">MSDISYTLKVSRRSKYARLKMVPREGLVVVVPEGYDRKQIPVLLKRYEEWIRRAAGRLERQQPDEHPLLPCGLPSSVVFRSVGEEWRVEYDPALRKRVERNGDGGSSVLLPVEDARRDDAREHLLLWLRKRAAVILLPMLEERSRALGLRYASAGVRLQKSRWGSCSGRGRITLNTKLLFLPPELARYIMTHELCHTAEMNHSGSFWRLVQRHDPDFRQHDRAMRDAWKYVPGWVSGHYL</sequence>
<evidence type="ECO:0000313" key="3">
    <source>
        <dbReference type="EMBL" id="RTY35968.1"/>
    </source>
</evidence>
<dbReference type="Gene3D" id="3.30.2010.10">
    <property type="entry name" value="Metalloproteases ('zincins'), catalytic domain"/>
    <property type="match status" value="1"/>
</dbReference>
<dbReference type="EMBL" id="RXYK01000016">
    <property type="protein sequence ID" value="RTY35968.1"/>
    <property type="molecule type" value="Genomic_DNA"/>
</dbReference>
<dbReference type="AlphaFoldDB" id="A0A432ATA3"/>